<keyword evidence="4" id="KW-1003">Cell membrane</keyword>
<feature type="transmembrane region" description="Helical" evidence="9">
    <location>
        <begin position="193"/>
        <end position="213"/>
    </location>
</feature>
<dbReference type="Pfam" id="PF07690">
    <property type="entry name" value="MFS_1"/>
    <property type="match status" value="1"/>
</dbReference>
<feature type="transmembrane region" description="Helical" evidence="9">
    <location>
        <begin position="105"/>
        <end position="124"/>
    </location>
</feature>
<comment type="caution">
    <text evidence="11">The sequence shown here is derived from an EMBL/GenBank/DDBJ whole genome shotgun (WGS) entry which is preliminary data.</text>
</comment>
<evidence type="ECO:0000256" key="3">
    <source>
        <dbReference type="ARBA" id="ARBA00022448"/>
    </source>
</evidence>
<evidence type="ECO:0000259" key="10">
    <source>
        <dbReference type="PROSITE" id="PS50850"/>
    </source>
</evidence>
<evidence type="ECO:0000313" key="12">
    <source>
        <dbReference type="Proteomes" id="UP001596972"/>
    </source>
</evidence>
<name>A0ABW3F3W1_9ACTN</name>
<protein>
    <submittedName>
        <fullName evidence="11">Multidrug effflux MFS transporter</fullName>
    </submittedName>
</protein>
<feature type="transmembrane region" description="Helical" evidence="9">
    <location>
        <begin position="309"/>
        <end position="330"/>
    </location>
</feature>
<dbReference type="Gene3D" id="1.20.1720.10">
    <property type="entry name" value="Multidrug resistance protein D"/>
    <property type="match status" value="1"/>
</dbReference>
<proteinExistence type="inferred from homology"/>
<keyword evidence="5 9" id="KW-0812">Transmembrane</keyword>
<feature type="region of interest" description="Disordered" evidence="8">
    <location>
        <begin position="1"/>
        <end position="30"/>
    </location>
</feature>
<feature type="transmembrane region" description="Helical" evidence="9">
    <location>
        <begin position="398"/>
        <end position="420"/>
    </location>
</feature>
<accession>A0ABW3F3W1</accession>
<dbReference type="EMBL" id="JBHTJA010000190">
    <property type="protein sequence ID" value="MFD0905977.1"/>
    <property type="molecule type" value="Genomic_DNA"/>
</dbReference>
<evidence type="ECO:0000256" key="1">
    <source>
        <dbReference type="ARBA" id="ARBA00004651"/>
    </source>
</evidence>
<evidence type="ECO:0000313" key="11">
    <source>
        <dbReference type="EMBL" id="MFD0905977.1"/>
    </source>
</evidence>
<dbReference type="InterPro" id="IPR004812">
    <property type="entry name" value="Efflux_drug-R_Bcr/CmlA"/>
</dbReference>
<comment type="subcellular location">
    <subcellularLocation>
        <location evidence="1">Cell membrane</location>
        <topology evidence="1">Multi-pass membrane protein</topology>
    </subcellularLocation>
</comment>
<feature type="transmembrane region" description="Helical" evidence="9">
    <location>
        <begin position="243"/>
        <end position="263"/>
    </location>
</feature>
<organism evidence="11 12">
    <name type="scientific">Actinomadura sediminis</name>
    <dbReference type="NCBI Taxonomy" id="1038904"/>
    <lineage>
        <taxon>Bacteria</taxon>
        <taxon>Bacillati</taxon>
        <taxon>Actinomycetota</taxon>
        <taxon>Actinomycetes</taxon>
        <taxon>Streptosporangiales</taxon>
        <taxon>Thermomonosporaceae</taxon>
        <taxon>Actinomadura</taxon>
    </lineage>
</organism>
<feature type="transmembrane region" description="Helical" evidence="9">
    <location>
        <begin position="278"/>
        <end position="297"/>
    </location>
</feature>
<evidence type="ECO:0000256" key="8">
    <source>
        <dbReference type="SAM" id="MobiDB-lite"/>
    </source>
</evidence>
<feature type="transmembrane region" description="Helical" evidence="9">
    <location>
        <begin position="336"/>
        <end position="361"/>
    </location>
</feature>
<evidence type="ECO:0000256" key="2">
    <source>
        <dbReference type="ARBA" id="ARBA00006236"/>
    </source>
</evidence>
<feature type="transmembrane region" description="Helical" evidence="9">
    <location>
        <begin position="37"/>
        <end position="54"/>
    </location>
</feature>
<gene>
    <name evidence="11" type="ORF">ACFQ11_36775</name>
</gene>
<feature type="transmembrane region" description="Helical" evidence="9">
    <location>
        <begin position="373"/>
        <end position="392"/>
    </location>
</feature>
<dbReference type="RefSeq" id="WP_378307417.1">
    <property type="nucleotide sequence ID" value="NZ_JBHTJA010000190.1"/>
</dbReference>
<dbReference type="PROSITE" id="PS00216">
    <property type="entry name" value="SUGAR_TRANSPORT_1"/>
    <property type="match status" value="1"/>
</dbReference>
<dbReference type="PANTHER" id="PTHR23502:SF132">
    <property type="entry name" value="POLYAMINE TRANSPORTER 2-RELATED"/>
    <property type="match status" value="1"/>
</dbReference>
<dbReference type="PANTHER" id="PTHR23502">
    <property type="entry name" value="MAJOR FACILITATOR SUPERFAMILY"/>
    <property type="match status" value="1"/>
</dbReference>
<evidence type="ECO:0000256" key="4">
    <source>
        <dbReference type="ARBA" id="ARBA00022475"/>
    </source>
</evidence>
<keyword evidence="6 9" id="KW-1133">Transmembrane helix</keyword>
<dbReference type="InterPro" id="IPR020846">
    <property type="entry name" value="MFS_dom"/>
</dbReference>
<evidence type="ECO:0000256" key="6">
    <source>
        <dbReference type="ARBA" id="ARBA00022989"/>
    </source>
</evidence>
<dbReference type="Proteomes" id="UP001596972">
    <property type="component" value="Unassembled WGS sequence"/>
</dbReference>
<dbReference type="InterPro" id="IPR036259">
    <property type="entry name" value="MFS_trans_sf"/>
</dbReference>
<evidence type="ECO:0000256" key="7">
    <source>
        <dbReference type="ARBA" id="ARBA00023136"/>
    </source>
</evidence>
<feature type="compositionally biased region" description="Low complexity" evidence="8">
    <location>
        <begin position="12"/>
        <end position="30"/>
    </location>
</feature>
<sequence>MPQSPHRPDTGPAPAADALPDGAADAPAAPSSPGSRFGLIAVLGALTAVAPLSIDMYLPALPDVADDLSTGAMRAQLTLTACLIGLALGQAVVGPLSDALGRRRPLIAGIAVYAVASLLCVAAPTVESLIALRFVQGAAGAAGIVIARAIVRDLYDGVAAARFFSMLMLVNGLAPILAPVIGGQLLRVVPWPGVFAVLSGIGVALFLTALLGLKETLPPGLRETGGVRATLRTFRSLLADRSFLGYVLAIGLSFGGMFVYISGSPFVLQDVYGMSPQAFSVAFGVNSVGIVAAGQVGGRLAGRVPLTRLLAAGLGIVLAGAALLLVAVLAGSGPPLALAGMFLVASGQGLVLPNATALALWGRAPRVAGSASALLGVGQFTLGGAAGPLAGIGGEDTAVPMAASIAVLSVLAAVVAAFAARAGQPAKG</sequence>
<dbReference type="PROSITE" id="PS50850">
    <property type="entry name" value="MFS"/>
    <property type="match status" value="1"/>
</dbReference>
<feature type="transmembrane region" description="Helical" evidence="9">
    <location>
        <begin position="74"/>
        <end position="93"/>
    </location>
</feature>
<reference evidence="12" key="1">
    <citation type="journal article" date="2019" name="Int. J. Syst. Evol. Microbiol.">
        <title>The Global Catalogue of Microorganisms (GCM) 10K type strain sequencing project: providing services to taxonomists for standard genome sequencing and annotation.</title>
        <authorList>
            <consortium name="The Broad Institute Genomics Platform"/>
            <consortium name="The Broad Institute Genome Sequencing Center for Infectious Disease"/>
            <person name="Wu L."/>
            <person name="Ma J."/>
        </authorList>
    </citation>
    <scope>NUCLEOTIDE SEQUENCE [LARGE SCALE GENOMIC DNA]</scope>
    <source>
        <strain evidence="12">JCM 31202</strain>
    </source>
</reference>
<dbReference type="CDD" id="cd17320">
    <property type="entry name" value="MFS_MdfA_MDR_like"/>
    <property type="match status" value="1"/>
</dbReference>
<evidence type="ECO:0000256" key="5">
    <source>
        <dbReference type="ARBA" id="ARBA00022692"/>
    </source>
</evidence>
<dbReference type="InterPro" id="IPR011701">
    <property type="entry name" value="MFS"/>
</dbReference>
<keyword evidence="3" id="KW-0813">Transport</keyword>
<evidence type="ECO:0000256" key="9">
    <source>
        <dbReference type="SAM" id="Phobius"/>
    </source>
</evidence>
<feature type="transmembrane region" description="Helical" evidence="9">
    <location>
        <begin position="163"/>
        <end position="181"/>
    </location>
</feature>
<dbReference type="NCBIfam" id="TIGR00710">
    <property type="entry name" value="efflux_Bcr_CflA"/>
    <property type="match status" value="1"/>
</dbReference>
<keyword evidence="12" id="KW-1185">Reference proteome</keyword>
<dbReference type="SUPFAM" id="SSF103473">
    <property type="entry name" value="MFS general substrate transporter"/>
    <property type="match status" value="1"/>
</dbReference>
<dbReference type="InterPro" id="IPR005829">
    <property type="entry name" value="Sugar_transporter_CS"/>
</dbReference>
<comment type="similarity">
    <text evidence="2">Belongs to the major facilitator superfamily. Bcr/CmlA family.</text>
</comment>
<keyword evidence="7 9" id="KW-0472">Membrane</keyword>
<feature type="transmembrane region" description="Helical" evidence="9">
    <location>
        <begin position="130"/>
        <end position="151"/>
    </location>
</feature>
<feature type="domain" description="Major facilitator superfamily (MFS) profile" evidence="10">
    <location>
        <begin position="39"/>
        <end position="421"/>
    </location>
</feature>